<dbReference type="OrthoDB" id="424372at2759"/>
<evidence type="ECO:0000256" key="1">
    <source>
        <dbReference type="SAM" id="Phobius"/>
    </source>
</evidence>
<dbReference type="InterPro" id="IPR044966">
    <property type="entry name" value="RPH1"/>
</dbReference>
<keyword evidence="1" id="KW-0472">Membrane</keyword>
<gene>
    <name evidence="2" type="ORF">OSTQU699_LOCUS6986</name>
</gene>
<keyword evidence="1" id="KW-1133">Transmembrane helix</keyword>
<dbReference type="Proteomes" id="UP000708148">
    <property type="component" value="Unassembled WGS sequence"/>
</dbReference>
<dbReference type="PANTHER" id="PTHR36359">
    <property type="entry name" value="PROTEIN RESISTANCE TO PHYTOPHTHORA 1, CHLOROPLASTIC"/>
    <property type="match status" value="1"/>
</dbReference>
<accession>A0A8S1J603</accession>
<feature type="transmembrane region" description="Helical" evidence="1">
    <location>
        <begin position="68"/>
        <end position="86"/>
    </location>
</feature>
<organism evidence="2 3">
    <name type="scientific">Ostreobium quekettii</name>
    <dbReference type="NCBI Taxonomy" id="121088"/>
    <lineage>
        <taxon>Eukaryota</taxon>
        <taxon>Viridiplantae</taxon>
        <taxon>Chlorophyta</taxon>
        <taxon>core chlorophytes</taxon>
        <taxon>Ulvophyceae</taxon>
        <taxon>TCBD clade</taxon>
        <taxon>Bryopsidales</taxon>
        <taxon>Ostreobineae</taxon>
        <taxon>Ostreobiaceae</taxon>
        <taxon>Ostreobium</taxon>
    </lineage>
</organism>
<proteinExistence type="predicted"/>
<evidence type="ECO:0000313" key="2">
    <source>
        <dbReference type="EMBL" id="CAD7701629.1"/>
    </source>
</evidence>
<comment type="caution">
    <text evidence="2">The sequence shown here is derived from an EMBL/GenBank/DDBJ whole genome shotgun (WGS) entry which is preliminary data.</text>
</comment>
<sequence length="117" mass="13535">MLSKHVFLCAQRLCLYFLLSLGRSPMDAFFVLIAVNQWDCCAHRMWSVWMFTIPSLRARECTSNEKDALNILFLLIPLINVTIPIVWKSFALVYSLDVATMAAVYFWKLRADPQEAD</sequence>
<dbReference type="EMBL" id="CAJHUC010001586">
    <property type="protein sequence ID" value="CAD7701629.1"/>
    <property type="molecule type" value="Genomic_DNA"/>
</dbReference>
<dbReference type="PANTHER" id="PTHR36359:SF1">
    <property type="entry name" value="PROTEIN RESISTANCE TO PHYTOPHTHORA 1, CHLOROPLASTIC"/>
    <property type="match status" value="1"/>
</dbReference>
<name>A0A8S1J603_9CHLO</name>
<protein>
    <submittedName>
        <fullName evidence="2">Uncharacterized protein</fullName>
    </submittedName>
</protein>
<reference evidence="2" key="1">
    <citation type="submission" date="2020-12" db="EMBL/GenBank/DDBJ databases">
        <authorList>
            <person name="Iha C."/>
        </authorList>
    </citation>
    <scope>NUCLEOTIDE SEQUENCE</scope>
</reference>
<dbReference type="AlphaFoldDB" id="A0A8S1J603"/>
<dbReference type="GO" id="GO:0006952">
    <property type="term" value="P:defense response"/>
    <property type="evidence" value="ECO:0007669"/>
    <property type="project" value="InterPro"/>
</dbReference>
<evidence type="ECO:0000313" key="3">
    <source>
        <dbReference type="Proteomes" id="UP000708148"/>
    </source>
</evidence>
<keyword evidence="3" id="KW-1185">Reference proteome</keyword>
<keyword evidence="1" id="KW-0812">Transmembrane</keyword>